<organism evidence="1 2">
    <name type="scientific">Pelobates cultripes</name>
    <name type="common">Western spadefoot toad</name>
    <dbReference type="NCBI Taxonomy" id="61616"/>
    <lineage>
        <taxon>Eukaryota</taxon>
        <taxon>Metazoa</taxon>
        <taxon>Chordata</taxon>
        <taxon>Craniata</taxon>
        <taxon>Vertebrata</taxon>
        <taxon>Euteleostomi</taxon>
        <taxon>Amphibia</taxon>
        <taxon>Batrachia</taxon>
        <taxon>Anura</taxon>
        <taxon>Pelobatoidea</taxon>
        <taxon>Pelobatidae</taxon>
        <taxon>Pelobates</taxon>
    </lineage>
</organism>
<protein>
    <submittedName>
        <fullName evidence="1">Uncharacterized protein</fullName>
    </submittedName>
</protein>
<keyword evidence="2" id="KW-1185">Reference proteome</keyword>
<sequence>MDPLPSAVALLQVDVQQLPVRAPTSGYITEPSSDLTSGIAPVRARCPSRRDSVLRLAAGSDRSSSQRCCKARPGYASLLRPPAAISSSPHRAWRQAHWCPGAPGPPTAIHGHRCLPGTLGSARSTVTLHTGQHIIQGARTVCGSVSLQEGHKILARNIHGNQVLGDFHLDAQKCGSKNYR</sequence>
<evidence type="ECO:0000313" key="1">
    <source>
        <dbReference type="EMBL" id="CAH2222061.1"/>
    </source>
</evidence>
<dbReference type="AlphaFoldDB" id="A0AAD1R1K9"/>
<name>A0AAD1R1K9_PELCU</name>
<evidence type="ECO:0000313" key="2">
    <source>
        <dbReference type="Proteomes" id="UP001295444"/>
    </source>
</evidence>
<proteinExistence type="predicted"/>
<reference evidence="1" key="1">
    <citation type="submission" date="2022-03" db="EMBL/GenBank/DDBJ databases">
        <authorList>
            <person name="Alioto T."/>
            <person name="Alioto T."/>
            <person name="Gomez Garrido J."/>
        </authorList>
    </citation>
    <scope>NUCLEOTIDE SEQUENCE</scope>
</reference>
<feature type="non-terminal residue" evidence="1">
    <location>
        <position position="180"/>
    </location>
</feature>
<accession>A0AAD1R1K9</accession>
<dbReference type="EMBL" id="OW240912">
    <property type="protein sequence ID" value="CAH2222061.1"/>
    <property type="molecule type" value="Genomic_DNA"/>
</dbReference>
<dbReference type="Proteomes" id="UP001295444">
    <property type="component" value="Chromosome 01"/>
</dbReference>
<gene>
    <name evidence="1" type="ORF">PECUL_23A038314</name>
</gene>